<dbReference type="InterPro" id="IPR000073">
    <property type="entry name" value="AB_hydrolase_1"/>
</dbReference>
<dbReference type="Gene3D" id="3.40.50.1820">
    <property type="entry name" value="alpha/beta hydrolase"/>
    <property type="match status" value="1"/>
</dbReference>
<evidence type="ECO:0000313" key="2">
    <source>
        <dbReference type="EMBL" id="HCY82879.1"/>
    </source>
</evidence>
<proteinExistence type="predicted"/>
<keyword evidence="2" id="KW-0378">Hydrolase</keyword>
<evidence type="ECO:0000259" key="1">
    <source>
        <dbReference type="Pfam" id="PF00561"/>
    </source>
</evidence>
<accession>A0A3D6BXH4</accession>
<protein>
    <submittedName>
        <fullName evidence="2">Alpha/beta hydrolase</fullName>
    </submittedName>
</protein>
<dbReference type="SUPFAM" id="SSF53474">
    <property type="entry name" value="alpha/beta-Hydrolases"/>
    <property type="match status" value="1"/>
</dbReference>
<dbReference type="PANTHER" id="PTHR46438:SF11">
    <property type="entry name" value="LIPASE-RELATED"/>
    <property type="match status" value="1"/>
</dbReference>
<gene>
    <name evidence="2" type="ORF">DHV22_15435</name>
</gene>
<sequence>MVSCKKDYLKYTKKPEYITSPSQENKLYFDAYDATLKIWKVPYEELYIPTTYGTAHVVVSGPESGEPLVLLHGMNASSTMWYPNIETLSQEYRVFAIDFILEPGKSYKTKDIENVTQIAAWYQEILNKLKLESYHIIGASRGGWLAVNLALNHQDRIKSMTLLSPAQTFIWIRPSADLLKNIIYSLSSKEKQMEQNLKSMSSNVDNINKTYLEQYYIGVEKDSINKFVMDMQPFSKKDFESLKMPVLVLIGDDDMINNDKTLVMARKLIPYGQGDKIENAGHFLSVDQPEVVNTKILEFLNSVTNQ</sequence>
<dbReference type="EMBL" id="DPRK01000247">
    <property type="protein sequence ID" value="HCY82879.1"/>
    <property type="molecule type" value="Genomic_DNA"/>
</dbReference>
<dbReference type="PANTHER" id="PTHR46438">
    <property type="entry name" value="ALPHA/BETA-HYDROLASES SUPERFAMILY PROTEIN"/>
    <property type="match status" value="1"/>
</dbReference>
<dbReference type="Proteomes" id="UP000263268">
    <property type="component" value="Unassembled WGS sequence"/>
</dbReference>
<organism evidence="2 3">
    <name type="scientific">Xanthomarina gelatinilytica</name>
    <dbReference type="NCBI Taxonomy" id="1137281"/>
    <lineage>
        <taxon>Bacteria</taxon>
        <taxon>Pseudomonadati</taxon>
        <taxon>Bacteroidota</taxon>
        <taxon>Flavobacteriia</taxon>
        <taxon>Flavobacteriales</taxon>
        <taxon>Flavobacteriaceae</taxon>
        <taxon>Xanthomarina</taxon>
    </lineage>
</organism>
<dbReference type="GO" id="GO:0016787">
    <property type="term" value="F:hydrolase activity"/>
    <property type="evidence" value="ECO:0007669"/>
    <property type="project" value="UniProtKB-KW"/>
</dbReference>
<dbReference type="AlphaFoldDB" id="A0A3D6BXH4"/>
<comment type="caution">
    <text evidence="2">The sequence shown here is derived from an EMBL/GenBank/DDBJ whole genome shotgun (WGS) entry which is preliminary data.</text>
</comment>
<name>A0A3D6BXH4_9FLAO</name>
<evidence type="ECO:0000313" key="3">
    <source>
        <dbReference type="Proteomes" id="UP000263268"/>
    </source>
</evidence>
<dbReference type="Pfam" id="PF00561">
    <property type="entry name" value="Abhydrolase_1"/>
    <property type="match status" value="1"/>
</dbReference>
<reference evidence="2 3" key="1">
    <citation type="journal article" date="2018" name="Nat. Biotechnol.">
        <title>A standardized bacterial taxonomy based on genome phylogeny substantially revises the tree of life.</title>
        <authorList>
            <person name="Parks D.H."/>
            <person name="Chuvochina M."/>
            <person name="Waite D.W."/>
            <person name="Rinke C."/>
            <person name="Skarshewski A."/>
            <person name="Chaumeil P.A."/>
            <person name="Hugenholtz P."/>
        </authorList>
    </citation>
    <scope>NUCLEOTIDE SEQUENCE [LARGE SCALE GENOMIC DNA]</scope>
    <source>
        <strain evidence="2">UBA10227</strain>
    </source>
</reference>
<feature type="domain" description="AB hydrolase-1" evidence="1">
    <location>
        <begin position="67"/>
        <end position="195"/>
    </location>
</feature>
<dbReference type="InterPro" id="IPR029058">
    <property type="entry name" value="AB_hydrolase_fold"/>
</dbReference>